<dbReference type="EMBL" id="LJBJ02000027">
    <property type="protein sequence ID" value="OAX51248.1"/>
    <property type="molecule type" value="Genomic_DNA"/>
</dbReference>
<gene>
    <name evidence="3" type="ORF">AN277_0209795</name>
    <name evidence="4" type="ORF">I6G21_08070</name>
</gene>
<name>A0A199NRM3_9MICC</name>
<dbReference type="PROSITE" id="PS51257">
    <property type="entry name" value="PROKAR_LIPOPROTEIN"/>
    <property type="match status" value="1"/>
</dbReference>
<reference evidence="3" key="2">
    <citation type="submission" date="2016-04" db="EMBL/GenBank/DDBJ databases">
        <authorList>
            <person name="Evans L.H."/>
            <person name="Alamgir A."/>
            <person name="Owens N."/>
            <person name="Weber N.D."/>
            <person name="Virtaneva K."/>
            <person name="Barbian K."/>
            <person name="Babar A."/>
            <person name="Rosenke K."/>
        </authorList>
    </citation>
    <scope>NUCLEOTIDE SEQUENCE [LARGE SCALE GENOMIC DNA]</scope>
    <source>
        <strain evidence="3">RUTW2-3</strain>
    </source>
</reference>
<dbReference type="RefSeq" id="WP_058731776.1">
    <property type="nucleotide sequence ID" value="NZ_CP065738.1"/>
</dbReference>
<evidence type="ECO:0000313" key="6">
    <source>
        <dbReference type="Proteomes" id="UP000594975"/>
    </source>
</evidence>
<dbReference type="AlphaFoldDB" id="A0A199NRM3"/>
<reference evidence="3 5" key="3">
    <citation type="submission" date="2016-06" db="EMBL/GenBank/DDBJ databases">
        <title>Identification of putative biosynthetic pathways for the production of bioactive secondary metabolites by the marine actinomycete Kocuria kristinae RUTW2-3.</title>
        <authorList>
            <person name="Waterworth S.C."/>
            <person name="Walmsley T.A."/>
            <person name="Matongo T."/>
            <person name="Davies-Coleman M.T."/>
            <person name="Dorrington R.A."/>
        </authorList>
    </citation>
    <scope>NUCLEOTIDE SEQUENCE [LARGE SCALE GENOMIC DNA]</scope>
    <source>
        <strain evidence="5">RuSp02-3</strain>
        <strain evidence="3">RUTW2-3</strain>
    </source>
</reference>
<feature type="region of interest" description="Disordered" evidence="1">
    <location>
        <begin position="21"/>
        <end position="98"/>
    </location>
</feature>
<evidence type="ECO:0000313" key="4">
    <source>
        <dbReference type="EMBL" id="QPT53226.1"/>
    </source>
</evidence>
<evidence type="ECO:0000313" key="5">
    <source>
        <dbReference type="Proteomes" id="UP000053171"/>
    </source>
</evidence>
<proteinExistence type="predicted"/>
<dbReference type="EMBL" id="CP065738">
    <property type="protein sequence ID" value="QPT53226.1"/>
    <property type="molecule type" value="Genomic_DNA"/>
</dbReference>
<feature type="chain" id="PRO_5038214941" description="Lipoprotein" evidence="2">
    <location>
        <begin position="23"/>
        <end position="199"/>
    </location>
</feature>
<accession>A0A199NRM3</accession>
<dbReference type="KEGG" id="rkr:I6G21_08070"/>
<reference evidence="4 6" key="4">
    <citation type="submission" date="2020-12" db="EMBL/GenBank/DDBJ databases">
        <title>FDA dAtabase for Regulatory Grade micrObial Sequences (FDA-ARGOS): Supporting development and validation of Infectious Disease Dx tests.</title>
        <authorList>
            <person name="Sproer C."/>
            <person name="Gronow S."/>
            <person name="Severitt S."/>
            <person name="Schroder I."/>
            <person name="Tallon L."/>
            <person name="Sadzewicz L."/>
            <person name="Zhao X."/>
            <person name="Boylan J."/>
            <person name="Ott S."/>
            <person name="Bowen H."/>
            <person name="Vavikolanu K."/>
            <person name="Mehta A."/>
            <person name="Aluvathingal J."/>
            <person name="Nadendla S."/>
            <person name="Lowell S."/>
            <person name="Myers T."/>
            <person name="Yan Y."/>
            <person name="Sichtig H."/>
        </authorList>
    </citation>
    <scope>NUCLEOTIDE SEQUENCE [LARGE SCALE GENOMIC DNA]</scope>
    <source>
        <strain evidence="4 6">FDAARGOS_864</strain>
    </source>
</reference>
<evidence type="ECO:0000313" key="3">
    <source>
        <dbReference type="EMBL" id="OAX51248.1"/>
    </source>
</evidence>
<keyword evidence="2" id="KW-0732">Signal</keyword>
<feature type="region of interest" description="Disordered" evidence="1">
    <location>
        <begin position="148"/>
        <end position="172"/>
    </location>
</feature>
<feature type="compositionally biased region" description="Low complexity" evidence="1">
    <location>
        <begin position="29"/>
        <end position="98"/>
    </location>
</feature>
<evidence type="ECO:0000256" key="2">
    <source>
        <dbReference type="SAM" id="SignalP"/>
    </source>
</evidence>
<dbReference type="Proteomes" id="UP000053171">
    <property type="component" value="Unassembled WGS sequence"/>
</dbReference>
<reference evidence="5" key="1">
    <citation type="submission" date="2016-04" db="EMBL/GenBank/DDBJ databases">
        <authorList>
            <person name="Waterworth S."/>
            <person name="Matcher G."/>
        </authorList>
    </citation>
    <scope>NUCLEOTIDE SEQUENCE [LARGE SCALE GENOMIC DNA]</scope>
    <source>
        <strain evidence="5">RuSp02-3</strain>
    </source>
</reference>
<keyword evidence="5" id="KW-1185">Reference proteome</keyword>
<evidence type="ECO:0008006" key="7">
    <source>
        <dbReference type="Google" id="ProtNLM"/>
    </source>
</evidence>
<sequence>MTTRTRGFAALALLPLALSACGGGDDATDTSSSASASASPSMSARPAAASASATPAEAPTTAATESAPVAPETTEAVATEPAQAAEAPDPEQVQTQQSAAATVQSYFANGGGCIADVWKEDAAPYSPELAEQVYAYCSANRLGDWASGVDPRDPANLGNPEDHTPDAEEPTIPRAYCENLDHDTATSGEIQSCYMEYGL</sequence>
<protein>
    <recommendedName>
        <fullName evidence="7">Lipoprotein</fullName>
    </recommendedName>
</protein>
<feature type="signal peptide" evidence="2">
    <location>
        <begin position="1"/>
        <end position="22"/>
    </location>
</feature>
<dbReference type="Proteomes" id="UP000594975">
    <property type="component" value="Chromosome"/>
</dbReference>
<organism evidence="3 5">
    <name type="scientific">Rothia kristinae</name>
    <dbReference type="NCBI Taxonomy" id="37923"/>
    <lineage>
        <taxon>Bacteria</taxon>
        <taxon>Bacillati</taxon>
        <taxon>Actinomycetota</taxon>
        <taxon>Actinomycetes</taxon>
        <taxon>Micrococcales</taxon>
        <taxon>Micrococcaceae</taxon>
        <taxon>Rothia</taxon>
    </lineage>
</organism>
<evidence type="ECO:0000256" key="1">
    <source>
        <dbReference type="SAM" id="MobiDB-lite"/>
    </source>
</evidence>
<dbReference type="GeneID" id="61263342"/>